<dbReference type="PANTHER" id="PTHR36932:SF1">
    <property type="entry name" value="CAPSULAR POLYSACCHARIDE BIOSYNTHESIS PROTEIN"/>
    <property type="match status" value="1"/>
</dbReference>
<dbReference type="NCBIfam" id="NF045666">
    <property type="entry name" value="DVU1553_fam_AMP"/>
    <property type="match status" value="1"/>
</dbReference>
<keyword evidence="2" id="KW-1185">Reference proteome</keyword>
<dbReference type="EMBL" id="FQYT01000016">
    <property type="protein sequence ID" value="SHJ25974.1"/>
    <property type="molecule type" value="Genomic_DNA"/>
</dbReference>
<keyword evidence="1" id="KW-0436">Ligase</keyword>
<dbReference type="PANTHER" id="PTHR36932">
    <property type="entry name" value="CAPSULAR POLYSACCHARIDE BIOSYNTHESIS PROTEIN"/>
    <property type="match status" value="1"/>
</dbReference>
<protein>
    <submittedName>
        <fullName evidence="1">Phenylacetate-coenzyme A ligase PaaK, adenylate-forming domain family</fullName>
    </submittedName>
</protein>
<name>A0A1M6HV21_9FIRM</name>
<dbReference type="AlphaFoldDB" id="A0A1M6HV21"/>
<reference evidence="1 2" key="1">
    <citation type="submission" date="2016-11" db="EMBL/GenBank/DDBJ databases">
        <authorList>
            <person name="Jaros S."/>
            <person name="Januszkiewicz K."/>
            <person name="Wedrychowicz H."/>
        </authorList>
    </citation>
    <scope>NUCLEOTIDE SEQUENCE [LARGE SCALE GENOMIC DNA]</scope>
    <source>
        <strain evidence="1 2">DSM 15970</strain>
    </source>
</reference>
<dbReference type="InterPro" id="IPR053158">
    <property type="entry name" value="CapK_Type1_Caps_Biosynth"/>
</dbReference>
<accession>A0A1M6HV21</accession>
<sequence>MEAPRTPVDLWTAEKLVIDTEDLSQQLLEKYQLNEIKKMLHVVKNKSSFYKELFCDYDPDSIETMEDFRKLPTTCEKDLIDQEWRFQCVNASEVQRIVTVSTTGTTGCRKRISFTQNDLKKAMEFAPYGFAMMCNPGDKVLVMMSGGSAGSIGDNVRRSLEPFGMKVEVFGQLTDLEKAMQCMVSFRPDVIIGIPFQMAALERYMNKKKKQFSVKSVLMSADDVPEAICVRLKNSWKCNTFRHYGMTELGMFGAVECLGQDGYHLRACDHLFEILEPDEEGFGEIALTTFHHESMPLVRYRTGDIGRMKMEKCVCKSPLMRIETIRGRRCNSVLFPNGRMFIRDIAEIVYADSSIADFECAVGNGRLHLFIRTLEGDFADTQGLRYRLKENAGLEGIDISIESNILHGFEEAQNTKKRMELLV</sequence>
<evidence type="ECO:0000313" key="1">
    <source>
        <dbReference type="EMBL" id="SHJ25974.1"/>
    </source>
</evidence>
<gene>
    <name evidence="1" type="ORF">SAMN02745691_01612</name>
</gene>
<dbReference type="OrthoDB" id="580775at2"/>
<dbReference type="InterPro" id="IPR042099">
    <property type="entry name" value="ANL_N_sf"/>
</dbReference>
<dbReference type="STRING" id="1122934.SAMN02745691_01612"/>
<dbReference type="Proteomes" id="UP000184342">
    <property type="component" value="Unassembled WGS sequence"/>
</dbReference>
<dbReference type="RefSeq" id="WP_143147894.1">
    <property type="nucleotide sequence ID" value="NZ_FQYT01000016.1"/>
</dbReference>
<dbReference type="GO" id="GO:0016874">
    <property type="term" value="F:ligase activity"/>
    <property type="evidence" value="ECO:0007669"/>
    <property type="project" value="UniProtKB-KW"/>
</dbReference>
<organism evidence="1 2">
    <name type="scientific">Parasporobacterium paucivorans DSM 15970</name>
    <dbReference type="NCBI Taxonomy" id="1122934"/>
    <lineage>
        <taxon>Bacteria</taxon>
        <taxon>Bacillati</taxon>
        <taxon>Bacillota</taxon>
        <taxon>Clostridia</taxon>
        <taxon>Lachnospirales</taxon>
        <taxon>Lachnospiraceae</taxon>
        <taxon>Parasporobacterium</taxon>
    </lineage>
</organism>
<dbReference type="SUPFAM" id="SSF56801">
    <property type="entry name" value="Acetyl-CoA synthetase-like"/>
    <property type="match status" value="1"/>
</dbReference>
<evidence type="ECO:0000313" key="2">
    <source>
        <dbReference type="Proteomes" id="UP000184342"/>
    </source>
</evidence>
<proteinExistence type="predicted"/>
<dbReference type="Gene3D" id="3.40.50.12780">
    <property type="entry name" value="N-terminal domain of ligase-like"/>
    <property type="match status" value="1"/>
</dbReference>